<evidence type="ECO:0000313" key="1">
    <source>
        <dbReference type="EMBL" id="RZS61657.1"/>
    </source>
</evidence>
<dbReference type="Proteomes" id="UP000293852">
    <property type="component" value="Unassembled WGS sequence"/>
</dbReference>
<organism evidence="1 2">
    <name type="scientific">Xylanimonas ulmi</name>
    <dbReference type="NCBI Taxonomy" id="228973"/>
    <lineage>
        <taxon>Bacteria</taxon>
        <taxon>Bacillati</taxon>
        <taxon>Actinomycetota</taxon>
        <taxon>Actinomycetes</taxon>
        <taxon>Micrococcales</taxon>
        <taxon>Promicromonosporaceae</taxon>
        <taxon>Xylanimonas</taxon>
    </lineage>
</organism>
<dbReference type="RefSeq" id="WP_130414526.1">
    <property type="nucleotide sequence ID" value="NZ_SGWX01000001.1"/>
</dbReference>
<sequence>MSTTPETPDDATEVTDLDDTVALEQLVLEDAKLAEAEAAIKERRTQIRAVLATRFDVGTHDLAGRKVVVTRPGRLDAKAVEADFPVAAYPQLYAAALDTKAVRANLAPALIDEKYTARGAKTVTIK</sequence>
<dbReference type="AlphaFoldDB" id="A0A4Q7M435"/>
<comment type="caution">
    <text evidence="1">The sequence shown here is derived from an EMBL/GenBank/DDBJ whole genome shotgun (WGS) entry which is preliminary data.</text>
</comment>
<dbReference type="OrthoDB" id="5079084at2"/>
<protein>
    <submittedName>
        <fullName evidence="1">Uncharacterized protein</fullName>
    </submittedName>
</protein>
<proteinExistence type="predicted"/>
<reference evidence="1 2" key="1">
    <citation type="submission" date="2019-02" db="EMBL/GenBank/DDBJ databases">
        <title>Sequencing the genomes of 1000 actinobacteria strains.</title>
        <authorList>
            <person name="Klenk H.-P."/>
        </authorList>
    </citation>
    <scope>NUCLEOTIDE SEQUENCE [LARGE SCALE GENOMIC DNA]</scope>
    <source>
        <strain evidence="1 2">DSM 16932</strain>
    </source>
</reference>
<gene>
    <name evidence="1" type="ORF">EV386_1967</name>
</gene>
<dbReference type="EMBL" id="SGWX01000001">
    <property type="protein sequence ID" value="RZS61657.1"/>
    <property type="molecule type" value="Genomic_DNA"/>
</dbReference>
<name>A0A4Q7M435_9MICO</name>
<evidence type="ECO:0000313" key="2">
    <source>
        <dbReference type="Proteomes" id="UP000293852"/>
    </source>
</evidence>
<accession>A0A4Q7M435</accession>
<keyword evidence="2" id="KW-1185">Reference proteome</keyword>